<dbReference type="Gramene" id="rna-AYBTSS11_LOCUS20676">
    <property type="protein sequence ID" value="CAJ1965128.1"/>
    <property type="gene ID" value="gene-AYBTSS11_LOCUS20676"/>
</dbReference>
<proteinExistence type="predicted"/>
<organism evidence="1 2">
    <name type="scientific">Sphenostylis stenocarpa</name>
    <dbReference type="NCBI Taxonomy" id="92480"/>
    <lineage>
        <taxon>Eukaryota</taxon>
        <taxon>Viridiplantae</taxon>
        <taxon>Streptophyta</taxon>
        <taxon>Embryophyta</taxon>
        <taxon>Tracheophyta</taxon>
        <taxon>Spermatophyta</taxon>
        <taxon>Magnoliopsida</taxon>
        <taxon>eudicotyledons</taxon>
        <taxon>Gunneridae</taxon>
        <taxon>Pentapetalae</taxon>
        <taxon>rosids</taxon>
        <taxon>fabids</taxon>
        <taxon>Fabales</taxon>
        <taxon>Fabaceae</taxon>
        <taxon>Papilionoideae</taxon>
        <taxon>50 kb inversion clade</taxon>
        <taxon>NPAAA clade</taxon>
        <taxon>indigoferoid/millettioid clade</taxon>
        <taxon>Phaseoleae</taxon>
        <taxon>Sphenostylis</taxon>
    </lineage>
</organism>
<accession>A0AA86VZJ6</accession>
<dbReference type="Proteomes" id="UP001189624">
    <property type="component" value="Chromosome 6"/>
</dbReference>
<gene>
    <name evidence="1" type="ORF">AYBTSS11_LOCUS20676</name>
</gene>
<sequence>MKREGKMRAKSHGVQDEGEVTWRARVVVQSYIVMELKRNMKRKSEVPLKVKLETKVDARMGVFQTLHVRVTILCDGVITSLPNYEKSMSTSIENRMCEVGVRFKVCK</sequence>
<name>A0AA86VZJ6_9FABA</name>
<evidence type="ECO:0000313" key="2">
    <source>
        <dbReference type="Proteomes" id="UP001189624"/>
    </source>
</evidence>
<reference evidence="1" key="1">
    <citation type="submission" date="2023-10" db="EMBL/GenBank/DDBJ databases">
        <authorList>
            <person name="Domelevo Entfellner J.-B."/>
        </authorList>
    </citation>
    <scope>NUCLEOTIDE SEQUENCE</scope>
</reference>
<protein>
    <submittedName>
        <fullName evidence="1">Uncharacterized protein</fullName>
    </submittedName>
</protein>
<dbReference type="EMBL" id="OY731403">
    <property type="protein sequence ID" value="CAJ1965128.1"/>
    <property type="molecule type" value="Genomic_DNA"/>
</dbReference>
<evidence type="ECO:0000313" key="1">
    <source>
        <dbReference type="EMBL" id="CAJ1965128.1"/>
    </source>
</evidence>
<dbReference type="AlphaFoldDB" id="A0AA86VZJ6"/>
<keyword evidence="2" id="KW-1185">Reference proteome</keyword>